<feature type="domain" description="LysM" evidence="2">
    <location>
        <begin position="255"/>
        <end position="299"/>
    </location>
</feature>
<evidence type="ECO:0000313" key="3">
    <source>
        <dbReference type="EMBL" id="OGY41804.1"/>
    </source>
</evidence>
<dbReference type="Gene3D" id="3.10.350.10">
    <property type="entry name" value="LysM domain"/>
    <property type="match status" value="2"/>
</dbReference>
<dbReference type="Proteomes" id="UP000176260">
    <property type="component" value="Unassembled WGS sequence"/>
</dbReference>
<dbReference type="InterPro" id="IPR011055">
    <property type="entry name" value="Dup_hybrid_motif"/>
</dbReference>
<dbReference type="AlphaFoldDB" id="A0A1G1XPD5"/>
<evidence type="ECO:0000259" key="2">
    <source>
        <dbReference type="PROSITE" id="PS51782"/>
    </source>
</evidence>
<evidence type="ECO:0000313" key="4">
    <source>
        <dbReference type="Proteomes" id="UP000176260"/>
    </source>
</evidence>
<dbReference type="SUPFAM" id="SSF51261">
    <property type="entry name" value="Duplicated hybrid motif"/>
    <property type="match status" value="1"/>
</dbReference>
<dbReference type="GO" id="GO:0004222">
    <property type="term" value="F:metalloendopeptidase activity"/>
    <property type="evidence" value="ECO:0007669"/>
    <property type="project" value="TreeGrafter"/>
</dbReference>
<dbReference type="PANTHER" id="PTHR21666:SF270">
    <property type="entry name" value="MUREIN HYDROLASE ACTIVATOR ENVC"/>
    <property type="match status" value="1"/>
</dbReference>
<dbReference type="InterPro" id="IPR050570">
    <property type="entry name" value="Cell_wall_metabolism_enzyme"/>
</dbReference>
<dbReference type="InterPro" id="IPR018392">
    <property type="entry name" value="LysM"/>
</dbReference>
<dbReference type="Pfam" id="PF01551">
    <property type="entry name" value="Peptidase_M23"/>
    <property type="match status" value="1"/>
</dbReference>
<name>A0A1G1XPD5_9BACT</name>
<dbReference type="InterPro" id="IPR036779">
    <property type="entry name" value="LysM_dom_sf"/>
</dbReference>
<gene>
    <name evidence="3" type="ORF">A2Y67_04140</name>
</gene>
<dbReference type="Pfam" id="PF01476">
    <property type="entry name" value="LysM"/>
    <property type="match status" value="2"/>
</dbReference>
<protein>
    <recommendedName>
        <fullName evidence="2">LysM domain-containing protein</fullName>
    </recommendedName>
</protein>
<dbReference type="PROSITE" id="PS51782">
    <property type="entry name" value="LYSM"/>
    <property type="match status" value="2"/>
</dbReference>
<dbReference type="PANTHER" id="PTHR21666">
    <property type="entry name" value="PEPTIDASE-RELATED"/>
    <property type="match status" value="1"/>
</dbReference>
<dbReference type="CDD" id="cd12797">
    <property type="entry name" value="M23_peptidase"/>
    <property type="match status" value="1"/>
</dbReference>
<feature type="transmembrane region" description="Helical" evidence="1">
    <location>
        <begin position="50"/>
        <end position="71"/>
    </location>
</feature>
<dbReference type="Gene3D" id="2.70.70.10">
    <property type="entry name" value="Glucose Permease (Domain IIA)"/>
    <property type="match status" value="1"/>
</dbReference>
<dbReference type="EMBL" id="MHIA01000023">
    <property type="protein sequence ID" value="OGY41804.1"/>
    <property type="molecule type" value="Genomic_DNA"/>
</dbReference>
<keyword evidence="1" id="KW-1133">Transmembrane helix</keyword>
<proteinExistence type="predicted"/>
<dbReference type="CDD" id="cd00118">
    <property type="entry name" value="LysM"/>
    <property type="match status" value="2"/>
</dbReference>
<evidence type="ECO:0000256" key="1">
    <source>
        <dbReference type="SAM" id="Phobius"/>
    </source>
</evidence>
<reference evidence="3 4" key="1">
    <citation type="journal article" date="2016" name="Nat. Commun.">
        <title>Thousands of microbial genomes shed light on interconnected biogeochemical processes in an aquifer system.</title>
        <authorList>
            <person name="Anantharaman K."/>
            <person name="Brown C.T."/>
            <person name="Hug L.A."/>
            <person name="Sharon I."/>
            <person name="Castelle C.J."/>
            <person name="Probst A.J."/>
            <person name="Thomas B.C."/>
            <person name="Singh A."/>
            <person name="Wilkins M.J."/>
            <person name="Karaoz U."/>
            <person name="Brodie E.L."/>
            <person name="Williams K.H."/>
            <person name="Hubbard S.S."/>
            <person name="Banfield J.F."/>
        </authorList>
    </citation>
    <scope>NUCLEOTIDE SEQUENCE [LARGE SCALE GENOMIC DNA]</scope>
</reference>
<feature type="transmembrane region" description="Helical" evidence="1">
    <location>
        <begin position="18"/>
        <end position="38"/>
    </location>
</feature>
<dbReference type="InterPro" id="IPR016047">
    <property type="entry name" value="M23ase_b-sheet_dom"/>
</dbReference>
<feature type="transmembrane region" description="Helical" evidence="1">
    <location>
        <begin position="92"/>
        <end position="114"/>
    </location>
</feature>
<organism evidence="3 4">
    <name type="scientific">Candidatus Buchananbacteria bacterium RBG_13_39_9</name>
    <dbReference type="NCBI Taxonomy" id="1797531"/>
    <lineage>
        <taxon>Bacteria</taxon>
        <taxon>Candidatus Buchananiibacteriota</taxon>
    </lineage>
</organism>
<sequence length="451" mass="50909">MPGKIMGIKLIKQTIKNYLVKSLLTVIKGFSYVIKSFFNLLKKLSKNPALFFINCFKFFAVIIYKIYYYLFKLKNAIFPSHKIQLFYFFINKYIPHAIIIILTFTISFANIFAMETKAEEFGDKSLLFVWATGSDLEDEYTEESFIATETQIENYLEESAGTISKEDLAYIPEEAKLPLTIEGSALIKPEITSLDASKIQRDKIIEYTVQQGDTISTVARKFGVSQDTILWENNLTITNYIRPGQILKILPTSGIAYKIAKGDNLSKIVQKYNSDKNKIIEFNRLADESDLQVGQIIIIPEGKPYYPPVAAKPKLASLTKIFQPSHVEVPAGDKMAWPTTARRISQYFNWRHIGLDIDGDFGDPVWAADDGVVIKSVCLKTGYGCHVIIDHGNGKSTLYGHFQKLYVAEGQKVARGDVLGEMGSTGMSTGSHLHFEVRFGGKRYNPLSYIR</sequence>
<keyword evidence="1" id="KW-0472">Membrane</keyword>
<accession>A0A1G1XPD5</accession>
<feature type="domain" description="LysM" evidence="2">
    <location>
        <begin position="205"/>
        <end position="249"/>
    </location>
</feature>
<dbReference type="SMART" id="SM00257">
    <property type="entry name" value="LysM"/>
    <property type="match status" value="2"/>
</dbReference>
<keyword evidence="1" id="KW-0812">Transmembrane</keyword>
<comment type="caution">
    <text evidence="3">The sequence shown here is derived from an EMBL/GenBank/DDBJ whole genome shotgun (WGS) entry which is preliminary data.</text>
</comment>